<evidence type="ECO:0000313" key="2">
    <source>
        <dbReference type="Proteomes" id="UP001172386"/>
    </source>
</evidence>
<evidence type="ECO:0000313" key="1">
    <source>
        <dbReference type="EMBL" id="KAJ9651943.1"/>
    </source>
</evidence>
<protein>
    <submittedName>
        <fullName evidence="1">Tyrosine protein phosphatase yvh1</fullName>
    </submittedName>
</protein>
<comment type="caution">
    <text evidence="1">The sequence shown here is derived from an EMBL/GenBank/DDBJ whole genome shotgun (WGS) entry which is preliminary data.</text>
</comment>
<name>A0ACC2ZWG1_9EURO</name>
<accession>A0ACC2ZWG1</accession>
<sequence>MEPTLDKCPGFNLYIGGFIGLRRKQALQNCNITHIVSVLDWQFKDDVPLIRGYQHLHIPVDDVEDENLLEWFPRSNRFIQEGLNYRSKDNSHQVQGVDHADEKGSGVYIHCAMGKSRSATVLLAYLLWASRQRHDNQDVASSSEVVSLPPKPLTVIKALEILRQGRPIAEPNEGFMDQLHMFEKMGCPTTEQELKSHKIYRRWMNKRRVEESLRTMQAPEMENIIFEDEPSDEEKEQTPDLNSSGSEHMQEVVKGVLAPDGTDQGKALRHPSMQTSPQVSIKCRKCRHVLATTPFLLEHLPPPHRDPNDSNFGQTHASDGTPLPPSECAHIFLHPLSWMKEVLSEGKMEGRLTCPNKKCNTNIGKFSWTGLRCSCGGWVTPGFAVLRTKIDEIVTKRSQASNAISRQDGGALHTGDDGTSLSAGMAALRLPPGMKRQGNL</sequence>
<dbReference type="Proteomes" id="UP001172386">
    <property type="component" value="Unassembled WGS sequence"/>
</dbReference>
<dbReference type="EMBL" id="JAPDRQ010000227">
    <property type="protein sequence ID" value="KAJ9651943.1"/>
    <property type="molecule type" value="Genomic_DNA"/>
</dbReference>
<proteinExistence type="predicted"/>
<organism evidence="1 2">
    <name type="scientific">Neophaeococcomyces mojaviensis</name>
    <dbReference type="NCBI Taxonomy" id="3383035"/>
    <lineage>
        <taxon>Eukaryota</taxon>
        <taxon>Fungi</taxon>
        <taxon>Dikarya</taxon>
        <taxon>Ascomycota</taxon>
        <taxon>Pezizomycotina</taxon>
        <taxon>Eurotiomycetes</taxon>
        <taxon>Chaetothyriomycetidae</taxon>
        <taxon>Chaetothyriales</taxon>
        <taxon>Chaetothyriales incertae sedis</taxon>
        <taxon>Neophaeococcomyces</taxon>
    </lineage>
</organism>
<keyword evidence="2" id="KW-1185">Reference proteome</keyword>
<reference evidence="1" key="1">
    <citation type="submission" date="2022-10" db="EMBL/GenBank/DDBJ databases">
        <title>Culturing micro-colonial fungi from biological soil crusts in the Mojave desert and describing Neophaeococcomyces mojavensis, and introducing the new genera and species Taxawa tesnikishii.</title>
        <authorList>
            <person name="Kurbessoian T."/>
            <person name="Stajich J.E."/>
        </authorList>
    </citation>
    <scope>NUCLEOTIDE SEQUENCE</scope>
    <source>
        <strain evidence="1">JES_112</strain>
    </source>
</reference>
<gene>
    <name evidence="1" type="primary">YVH1_1</name>
    <name evidence="1" type="ORF">H2198_008806</name>
</gene>